<gene>
    <name evidence="2" type="ORF">AWC31_22775</name>
</gene>
<dbReference type="Proteomes" id="UP000193964">
    <property type="component" value="Unassembled WGS sequence"/>
</dbReference>
<organism evidence="2 3">
    <name type="scientific">Mycolicibacterium wolinskyi</name>
    <dbReference type="NCBI Taxonomy" id="59750"/>
    <lineage>
        <taxon>Bacteria</taxon>
        <taxon>Bacillati</taxon>
        <taxon>Actinomycetota</taxon>
        <taxon>Actinomycetes</taxon>
        <taxon>Mycobacteriales</taxon>
        <taxon>Mycobacteriaceae</taxon>
        <taxon>Mycolicibacterium</taxon>
    </lineage>
</organism>
<protein>
    <submittedName>
        <fullName evidence="2">Uncharacterized protein</fullName>
    </submittedName>
</protein>
<evidence type="ECO:0000313" key="2">
    <source>
        <dbReference type="EMBL" id="ORX15413.1"/>
    </source>
</evidence>
<reference evidence="2 3" key="1">
    <citation type="submission" date="2016-01" db="EMBL/GenBank/DDBJ databases">
        <title>The new phylogeny of the genus Mycobacterium.</title>
        <authorList>
            <person name="Tarcisio F."/>
            <person name="Conor M."/>
            <person name="Antonella G."/>
            <person name="Elisabetta G."/>
            <person name="Giulia F.S."/>
            <person name="Sara T."/>
            <person name="Anna F."/>
            <person name="Clotilde B."/>
            <person name="Roberto B."/>
            <person name="Veronica D.S."/>
            <person name="Fabio R."/>
            <person name="Monica P."/>
            <person name="Olivier J."/>
            <person name="Enrico T."/>
            <person name="Nicola S."/>
        </authorList>
    </citation>
    <scope>NUCLEOTIDE SEQUENCE [LARGE SCALE GENOMIC DNA]</scope>
    <source>
        <strain evidence="2 3">ATCC 700010</strain>
    </source>
</reference>
<feature type="transmembrane region" description="Helical" evidence="1">
    <location>
        <begin position="66"/>
        <end position="86"/>
    </location>
</feature>
<name>A0A1X2FAE7_9MYCO</name>
<keyword evidence="1" id="KW-0472">Membrane</keyword>
<keyword evidence="1" id="KW-0812">Transmembrane</keyword>
<keyword evidence="1" id="KW-1133">Transmembrane helix</keyword>
<accession>A0A1X2FAE7</accession>
<evidence type="ECO:0000313" key="3">
    <source>
        <dbReference type="Proteomes" id="UP000193964"/>
    </source>
</evidence>
<feature type="transmembrane region" description="Helical" evidence="1">
    <location>
        <begin position="40"/>
        <end position="59"/>
    </location>
</feature>
<dbReference type="EMBL" id="LQQA01000013">
    <property type="protein sequence ID" value="ORX15413.1"/>
    <property type="molecule type" value="Genomic_DNA"/>
</dbReference>
<feature type="transmembrane region" description="Helical" evidence="1">
    <location>
        <begin position="98"/>
        <end position="118"/>
    </location>
</feature>
<evidence type="ECO:0000256" key="1">
    <source>
        <dbReference type="SAM" id="Phobius"/>
    </source>
</evidence>
<proteinExistence type="predicted"/>
<comment type="caution">
    <text evidence="2">The sequence shown here is derived from an EMBL/GenBank/DDBJ whole genome shotgun (WGS) entry which is preliminary data.</text>
</comment>
<dbReference type="AlphaFoldDB" id="A0A1X2FAE7"/>
<dbReference type="RefSeq" id="WP_085144559.1">
    <property type="nucleotide sequence ID" value="NZ_JACKUA010000019.1"/>
</dbReference>
<sequence>MTPARTDPAAPLRGTAVGLLTAALAVAAHGTAGGVLPDGAITAQLAVLAVTLGAVAATVRTADRAAVLWALLGSGQLLAHALLATADHAHAPNPVASGATMLVAHVLAVTVGAALIAGGARFCAAMSRAVRAVTASGGRAPVAATSMLVGSTDQPLHSALLLAASVSHRGPPVGAIA</sequence>
<dbReference type="OrthoDB" id="4743070at2"/>